<sequence>MIATILGWLTGGTLKQITSSLSDAYKAKLAAQNDTQRMEADLVISKLEAARDIALAEASDRWSATRLGRLLIVVPFSLWWTAIYLVQIVNPWFGLTLTVVDVPPHVNDMARILIPAIILGDAGALIARKIGGR</sequence>
<protein>
    <recommendedName>
        <fullName evidence="4">Holin of 3TMs, for gene-transfer release</fullName>
    </recommendedName>
</protein>
<feature type="transmembrane region" description="Helical" evidence="1">
    <location>
        <begin position="70"/>
        <end position="89"/>
    </location>
</feature>
<dbReference type="RefSeq" id="WP_144344232.1">
    <property type="nucleotide sequence ID" value="NZ_VMBP01000006.1"/>
</dbReference>
<reference evidence="2 3" key="1">
    <citation type="submission" date="2019-07" db="EMBL/GenBank/DDBJ databases">
        <authorList>
            <person name="Grouzdev D.S."/>
        </authorList>
    </citation>
    <scope>NUCLEOTIDE SEQUENCE [LARGE SCALE GENOMIC DNA]</scope>
    <source>
        <strain evidence="2 3">3C</strain>
    </source>
</reference>
<name>A0ABY3DMQ4_9HYPH</name>
<dbReference type="Proteomes" id="UP000315321">
    <property type="component" value="Unassembled WGS sequence"/>
</dbReference>
<feature type="transmembrane region" description="Helical" evidence="1">
    <location>
        <begin position="109"/>
        <end position="127"/>
    </location>
</feature>
<evidence type="ECO:0008006" key="4">
    <source>
        <dbReference type="Google" id="ProtNLM"/>
    </source>
</evidence>
<keyword evidence="1" id="KW-1133">Transmembrane helix</keyword>
<organism evidence="2 3">
    <name type="scientific">Ancylobacter moscoviensis</name>
    <dbReference type="NCBI Taxonomy" id="2597768"/>
    <lineage>
        <taxon>Bacteria</taxon>
        <taxon>Pseudomonadati</taxon>
        <taxon>Pseudomonadota</taxon>
        <taxon>Alphaproteobacteria</taxon>
        <taxon>Hyphomicrobiales</taxon>
        <taxon>Xanthobacteraceae</taxon>
        <taxon>Ancylobacter</taxon>
    </lineage>
</organism>
<comment type="caution">
    <text evidence="2">The sequence shown here is derived from an EMBL/GenBank/DDBJ whole genome shotgun (WGS) entry which is preliminary data.</text>
</comment>
<keyword evidence="1" id="KW-0812">Transmembrane</keyword>
<accession>A0ABY3DMQ4</accession>
<evidence type="ECO:0000256" key="1">
    <source>
        <dbReference type="SAM" id="Phobius"/>
    </source>
</evidence>
<evidence type="ECO:0000313" key="2">
    <source>
        <dbReference type="EMBL" id="TSJ60504.1"/>
    </source>
</evidence>
<dbReference type="EMBL" id="VMBP01000006">
    <property type="protein sequence ID" value="TSJ60504.1"/>
    <property type="molecule type" value="Genomic_DNA"/>
</dbReference>
<gene>
    <name evidence="2" type="ORF">FO470_17285</name>
</gene>
<keyword evidence="3" id="KW-1185">Reference proteome</keyword>
<keyword evidence="1" id="KW-0472">Membrane</keyword>
<evidence type="ECO:0000313" key="3">
    <source>
        <dbReference type="Proteomes" id="UP000315321"/>
    </source>
</evidence>
<proteinExistence type="predicted"/>